<evidence type="ECO:0000256" key="4">
    <source>
        <dbReference type="ARBA" id="ARBA00022517"/>
    </source>
</evidence>
<evidence type="ECO:0000256" key="7">
    <source>
        <dbReference type="ARBA" id="ARBA00023242"/>
    </source>
</evidence>
<dbReference type="AlphaFoldDB" id="A0A9P4SCZ9"/>
<name>A0A9P4SCZ9_9PEZI</name>
<dbReference type="EMBL" id="MU006093">
    <property type="protein sequence ID" value="KAF2840340.1"/>
    <property type="molecule type" value="Genomic_DNA"/>
</dbReference>
<dbReference type="PANTHER" id="PTHR21738">
    <property type="entry name" value="RIBOSOMAL RNA PROCESSING PROTEIN 36 HOMOLOG"/>
    <property type="match status" value="1"/>
</dbReference>
<dbReference type="GO" id="GO:0000462">
    <property type="term" value="P:maturation of SSU-rRNA from tricistronic rRNA transcript (SSU-rRNA, 5.8S rRNA, LSU-rRNA)"/>
    <property type="evidence" value="ECO:0007669"/>
    <property type="project" value="TreeGrafter"/>
</dbReference>
<keyword evidence="7 10" id="KW-0539">Nucleus</keyword>
<feature type="compositionally biased region" description="Basic residues" evidence="11">
    <location>
        <begin position="348"/>
        <end position="369"/>
    </location>
</feature>
<organism evidence="12 13">
    <name type="scientific">Patellaria atrata CBS 101060</name>
    <dbReference type="NCBI Taxonomy" id="1346257"/>
    <lineage>
        <taxon>Eukaryota</taxon>
        <taxon>Fungi</taxon>
        <taxon>Dikarya</taxon>
        <taxon>Ascomycota</taxon>
        <taxon>Pezizomycotina</taxon>
        <taxon>Dothideomycetes</taxon>
        <taxon>Dothideomycetes incertae sedis</taxon>
        <taxon>Patellariales</taxon>
        <taxon>Patellariaceae</taxon>
        <taxon>Patellaria</taxon>
    </lineage>
</organism>
<evidence type="ECO:0000256" key="2">
    <source>
        <dbReference type="ARBA" id="ARBA00009418"/>
    </source>
</evidence>
<sequence length="369" mass="42193">MVLSRNFSRSLRAREEESDDEPYSDELEVSSPSILDTGEGGEIQSSEEDLDGELAENDDDESDATNGNEDFKEKLSKIPFGALVKAQAAVNAIENDPTNKKRKRGAEESEEYREKLKALRQRIKEFKGSKKKADSDSKSIKRDSGSSTDSRSRAQDQRKATTFPDPPDSDSGSGSDSNSNSDEGDAPQSRKSRKSRSSKHAPQTLSSKRAVPRTREVVPTNTRSAPRDPRFDPLAGPINEIKFAANYSFLTDYRRSELQELKKALKTTKSEDVKEKLSKEITARENRERARENKEREERVRQQAKREEREKVKQGKKPFYLKEKEIKKRALVQKWEGMKGREREKAVERKRKKVEGKEKRKLPRTRREG</sequence>
<gene>
    <name evidence="12" type="ORF">M501DRAFT_694153</name>
</gene>
<comment type="similarity">
    <text evidence="2 10">Belongs to the RRP36 family.</text>
</comment>
<feature type="compositionally biased region" description="Acidic residues" evidence="11">
    <location>
        <begin position="45"/>
        <end position="63"/>
    </location>
</feature>
<feature type="compositionally biased region" description="Basic and acidic residues" evidence="11">
    <location>
        <begin position="267"/>
        <end position="313"/>
    </location>
</feature>
<comment type="function">
    <text evidence="9 10">Component of the 90S pre-ribosome involved in the maturation of rRNAs. Required for early cleavages of the pre-RNAs in the 40S ribosomal subunit maturation pathway.</text>
</comment>
<dbReference type="Pfam" id="PF06102">
    <property type="entry name" value="RRP36"/>
    <property type="match status" value="1"/>
</dbReference>
<evidence type="ECO:0000256" key="5">
    <source>
        <dbReference type="ARBA" id="ARBA00022552"/>
    </source>
</evidence>
<dbReference type="PANTHER" id="PTHR21738:SF0">
    <property type="entry name" value="RIBOSOMAL RNA PROCESSING PROTEIN 36 HOMOLOG"/>
    <property type="match status" value="1"/>
</dbReference>
<evidence type="ECO:0000313" key="13">
    <source>
        <dbReference type="Proteomes" id="UP000799429"/>
    </source>
</evidence>
<keyword evidence="8 10" id="KW-0687">Ribonucleoprotein</keyword>
<feature type="region of interest" description="Disordered" evidence="11">
    <location>
        <begin position="91"/>
        <end position="237"/>
    </location>
</feature>
<comment type="subcellular location">
    <subcellularLocation>
        <location evidence="1 10">Nucleus</location>
        <location evidence="1 10">Nucleolus</location>
    </subcellularLocation>
</comment>
<evidence type="ECO:0000256" key="3">
    <source>
        <dbReference type="ARBA" id="ARBA00011167"/>
    </source>
</evidence>
<accession>A0A9P4SCZ9</accession>
<keyword evidence="5 10" id="KW-0698">rRNA processing</keyword>
<evidence type="ECO:0000256" key="1">
    <source>
        <dbReference type="ARBA" id="ARBA00004604"/>
    </source>
</evidence>
<feature type="compositionally biased region" description="Basic and acidic residues" evidence="11">
    <location>
        <begin position="336"/>
        <end position="347"/>
    </location>
</feature>
<dbReference type="GO" id="GO:0005730">
    <property type="term" value="C:nucleolus"/>
    <property type="evidence" value="ECO:0007669"/>
    <property type="project" value="UniProtKB-SubCell"/>
</dbReference>
<feature type="compositionally biased region" description="Low complexity" evidence="11">
    <location>
        <begin position="169"/>
        <end position="181"/>
    </location>
</feature>
<evidence type="ECO:0000256" key="6">
    <source>
        <dbReference type="ARBA" id="ARBA00023054"/>
    </source>
</evidence>
<keyword evidence="4 10" id="KW-0690">Ribosome biogenesis</keyword>
<dbReference type="InterPro" id="IPR009292">
    <property type="entry name" value="RRP36"/>
</dbReference>
<keyword evidence="6" id="KW-0175">Coiled coil</keyword>
<evidence type="ECO:0000256" key="10">
    <source>
        <dbReference type="RuleBase" id="RU368027"/>
    </source>
</evidence>
<evidence type="ECO:0000313" key="12">
    <source>
        <dbReference type="EMBL" id="KAF2840340.1"/>
    </source>
</evidence>
<comment type="subunit">
    <text evidence="3 10">Associates with 90S and pre-40S pre-ribosomal particles.</text>
</comment>
<feature type="compositionally biased region" description="Acidic residues" evidence="11">
    <location>
        <begin position="16"/>
        <end position="28"/>
    </location>
</feature>
<comment type="caution">
    <text evidence="12">The sequence shown here is derived from an EMBL/GenBank/DDBJ whole genome shotgun (WGS) entry which is preliminary data.</text>
</comment>
<dbReference type="Proteomes" id="UP000799429">
    <property type="component" value="Unassembled WGS sequence"/>
</dbReference>
<evidence type="ECO:0000256" key="8">
    <source>
        <dbReference type="ARBA" id="ARBA00023274"/>
    </source>
</evidence>
<feature type="compositionally biased region" description="Basic and acidic residues" evidence="11">
    <location>
        <begin position="112"/>
        <end position="159"/>
    </location>
</feature>
<protein>
    <recommendedName>
        <fullName evidence="10">rRNA biogenesis protein RRP36</fullName>
    </recommendedName>
</protein>
<evidence type="ECO:0000256" key="11">
    <source>
        <dbReference type="SAM" id="MobiDB-lite"/>
    </source>
</evidence>
<feature type="region of interest" description="Disordered" evidence="11">
    <location>
        <begin position="267"/>
        <end position="319"/>
    </location>
</feature>
<keyword evidence="13" id="KW-1185">Reference proteome</keyword>
<proteinExistence type="inferred from homology"/>
<evidence type="ECO:0000256" key="9">
    <source>
        <dbReference type="ARBA" id="ARBA00025053"/>
    </source>
</evidence>
<dbReference type="GO" id="GO:0030686">
    <property type="term" value="C:90S preribosome"/>
    <property type="evidence" value="ECO:0007669"/>
    <property type="project" value="TreeGrafter"/>
</dbReference>
<feature type="region of interest" description="Disordered" evidence="11">
    <location>
        <begin position="333"/>
        <end position="369"/>
    </location>
</feature>
<feature type="compositionally biased region" description="Basic residues" evidence="11">
    <location>
        <begin position="190"/>
        <end position="199"/>
    </location>
</feature>
<feature type="region of interest" description="Disordered" evidence="11">
    <location>
        <begin position="1"/>
        <end position="74"/>
    </location>
</feature>
<dbReference type="OrthoDB" id="448446at2759"/>
<reference evidence="12" key="1">
    <citation type="journal article" date="2020" name="Stud. Mycol.">
        <title>101 Dothideomycetes genomes: a test case for predicting lifestyles and emergence of pathogens.</title>
        <authorList>
            <person name="Haridas S."/>
            <person name="Albert R."/>
            <person name="Binder M."/>
            <person name="Bloem J."/>
            <person name="Labutti K."/>
            <person name="Salamov A."/>
            <person name="Andreopoulos B."/>
            <person name="Baker S."/>
            <person name="Barry K."/>
            <person name="Bills G."/>
            <person name="Bluhm B."/>
            <person name="Cannon C."/>
            <person name="Castanera R."/>
            <person name="Culley D."/>
            <person name="Daum C."/>
            <person name="Ezra D."/>
            <person name="Gonzalez J."/>
            <person name="Henrissat B."/>
            <person name="Kuo A."/>
            <person name="Liang C."/>
            <person name="Lipzen A."/>
            <person name="Lutzoni F."/>
            <person name="Magnuson J."/>
            <person name="Mondo S."/>
            <person name="Nolan M."/>
            <person name="Ohm R."/>
            <person name="Pangilinan J."/>
            <person name="Park H.-J."/>
            <person name="Ramirez L."/>
            <person name="Alfaro M."/>
            <person name="Sun H."/>
            <person name="Tritt A."/>
            <person name="Yoshinaga Y."/>
            <person name="Zwiers L.-H."/>
            <person name="Turgeon B."/>
            <person name="Goodwin S."/>
            <person name="Spatafora J."/>
            <person name="Crous P."/>
            <person name="Grigoriev I."/>
        </authorList>
    </citation>
    <scope>NUCLEOTIDE SEQUENCE</scope>
    <source>
        <strain evidence="12">CBS 101060</strain>
    </source>
</reference>